<comment type="caution">
    <text evidence="1">The sequence shown here is derived from an EMBL/GenBank/DDBJ whole genome shotgun (WGS) entry which is preliminary data.</text>
</comment>
<keyword evidence="2" id="KW-1185">Reference proteome</keyword>
<sequence>MNKIEVELFSDQGDGAILRLPERKFSGLLLQEDSLRNLAEMAERVHMLSNNGSDELKEEAALLAESLRDLCSWYESFAE</sequence>
<organism evidence="1 2">
    <name type="scientific">Dyella jejuensis</name>
    <dbReference type="NCBI Taxonomy" id="1432009"/>
    <lineage>
        <taxon>Bacteria</taxon>
        <taxon>Pseudomonadati</taxon>
        <taxon>Pseudomonadota</taxon>
        <taxon>Gammaproteobacteria</taxon>
        <taxon>Lysobacterales</taxon>
        <taxon>Rhodanobacteraceae</taxon>
        <taxon>Dyella</taxon>
    </lineage>
</organism>
<protein>
    <submittedName>
        <fullName evidence="1">Uncharacterized protein</fullName>
    </submittedName>
</protein>
<dbReference type="InterPro" id="IPR053801">
    <property type="entry name" value="DUF6959"/>
</dbReference>
<dbReference type="Pfam" id="PF22281">
    <property type="entry name" value="DUF6959"/>
    <property type="match status" value="1"/>
</dbReference>
<name>A0ABW8JF07_9GAMM</name>
<dbReference type="EMBL" id="JADIKJ010000004">
    <property type="protein sequence ID" value="MFK2899673.1"/>
    <property type="molecule type" value="Genomic_DNA"/>
</dbReference>
<gene>
    <name evidence="1" type="ORF">ISP15_04935</name>
</gene>
<dbReference type="RefSeq" id="WP_404545727.1">
    <property type="nucleotide sequence ID" value="NZ_JADIKJ010000004.1"/>
</dbReference>
<reference evidence="1 2" key="1">
    <citation type="submission" date="2020-10" db="EMBL/GenBank/DDBJ databases">
        <title>Phylogeny of dyella-like bacteria.</title>
        <authorList>
            <person name="Fu J."/>
        </authorList>
    </citation>
    <scope>NUCLEOTIDE SEQUENCE [LARGE SCALE GENOMIC DNA]</scope>
    <source>
        <strain evidence="1 2">JP1</strain>
    </source>
</reference>
<proteinExistence type="predicted"/>
<evidence type="ECO:0000313" key="2">
    <source>
        <dbReference type="Proteomes" id="UP001620461"/>
    </source>
</evidence>
<accession>A0ABW8JF07</accession>
<dbReference type="Proteomes" id="UP001620461">
    <property type="component" value="Unassembled WGS sequence"/>
</dbReference>
<evidence type="ECO:0000313" key="1">
    <source>
        <dbReference type="EMBL" id="MFK2899673.1"/>
    </source>
</evidence>